<name>A0A7Y2P147_9BURK</name>
<dbReference type="InterPro" id="IPR029016">
    <property type="entry name" value="GAF-like_dom_sf"/>
</dbReference>
<reference evidence="2 3" key="1">
    <citation type="submission" date="2020-04" db="EMBL/GenBank/DDBJ databases">
        <title>Massilia sp. nov., a cold adapted bacteria isolated from Arctic soil.</title>
        <authorList>
            <person name="Son J."/>
            <person name="Ka J.-O."/>
        </authorList>
    </citation>
    <scope>NUCLEOTIDE SEQUENCE [LARGE SCALE GENOMIC DNA]</scope>
    <source>
        <strain evidence="2 3">ML15P13</strain>
    </source>
</reference>
<proteinExistence type="predicted"/>
<organism evidence="2 3">
    <name type="scientific">Telluria aromaticivorans</name>
    <dbReference type="NCBI Taxonomy" id="2725995"/>
    <lineage>
        <taxon>Bacteria</taxon>
        <taxon>Pseudomonadati</taxon>
        <taxon>Pseudomonadota</taxon>
        <taxon>Betaproteobacteria</taxon>
        <taxon>Burkholderiales</taxon>
        <taxon>Oxalobacteraceae</taxon>
        <taxon>Telluria group</taxon>
        <taxon>Telluria</taxon>
    </lineage>
</organism>
<dbReference type="Proteomes" id="UP000533905">
    <property type="component" value="Unassembled WGS sequence"/>
</dbReference>
<evidence type="ECO:0000313" key="2">
    <source>
        <dbReference type="EMBL" id="NNG24191.1"/>
    </source>
</evidence>
<dbReference type="SUPFAM" id="SSF55781">
    <property type="entry name" value="GAF domain-like"/>
    <property type="match status" value="1"/>
</dbReference>
<dbReference type="RefSeq" id="WP_171085538.1">
    <property type="nucleotide sequence ID" value="NZ_JABAIV010000004.1"/>
</dbReference>
<dbReference type="EMBL" id="JABAIV010000004">
    <property type="protein sequence ID" value="NNG24191.1"/>
    <property type="molecule type" value="Genomic_DNA"/>
</dbReference>
<dbReference type="Pfam" id="PF01590">
    <property type="entry name" value="GAF"/>
    <property type="match status" value="1"/>
</dbReference>
<evidence type="ECO:0000259" key="1">
    <source>
        <dbReference type="SMART" id="SM00065"/>
    </source>
</evidence>
<dbReference type="Gene3D" id="3.30.450.40">
    <property type="match status" value="1"/>
</dbReference>
<gene>
    <name evidence="2" type="ORF">HGB41_14440</name>
</gene>
<dbReference type="SMART" id="SM00065">
    <property type="entry name" value="GAF"/>
    <property type="match status" value="1"/>
</dbReference>
<sequence length="245" mass="25643">MTDNAKRLVRLQDVQALLASGTLGDNLHSHAELAKRLVGATSCSVMLLNSESPDDLRMRLCASAGELPPGAAEAQVASGEGICGQVLANGRALLVEDIACSEFAGLARRGCAALPALMSAPVRIDGRLVGVVNVTGAAFSESELHLLEVMALFIGKSVQVIQLQHLLASRFAQMALVREAHERGQDSAAPGTAYQNPEDVARILARSFYKEMTRAGFAPGQIVSAATELIGQLKGTLQEGARGAS</sequence>
<comment type="caution">
    <text evidence="2">The sequence shown here is derived from an EMBL/GenBank/DDBJ whole genome shotgun (WGS) entry which is preliminary data.</text>
</comment>
<feature type="domain" description="GAF" evidence="1">
    <location>
        <begin position="22"/>
        <end position="168"/>
    </location>
</feature>
<keyword evidence="3" id="KW-1185">Reference proteome</keyword>
<protein>
    <submittedName>
        <fullName evidence="2">GAF domain-containing protein</fullName>
    </submittedName>
</protein>
<dbReference type="AlphaFoldDB" id="A0A7Y2P147"/>
<evidence type="ECO:0000313" key="3">
    <source>
        <dbReference type="Proteomes" id="UP000533905"/>
    </source>
</evidence>
<dbReference type="InterPro" id="IPR003018">
    <property type="entry name" value="GAF"/>
</dbReference>
<accession>A0A7Y2P147</accession>